<gene>
    <name evidence="1" type="ORF">KM92DES2_20247</name>
</gene>
<accession>A0A212KJT0</accession>
<evidence type="ECO:0000313" key="1">
    <source>
        <dbReference type="EMBL" id="SBW11940.1"/>
    </source>
</evidence>
<reference evidence="1" key="1">
    <citation type="submission" date="2016-04" db="EMBL/GenBank/DDBJ databases">
        <authorList>
            <person name="Evans L.H."/>
            <person name="Alamgir A."/>
            <person name="Owens N."/>
            <person name="Weber N.D."/>
            <person name="Virtaneva K."/>
            <person name="Barbian K."/>
            <person name="Babar A."/>
            <person name="Rosenke K."/>
        </authorList>
    </citation>
    <scope>NUCLEOTIDE SEQUENCE</scope>
    <source>
        <strain evidence="1">92-2</strain>
    </source>
</reference>
<name>A0A212KJT0_9BACT</name>
<organism evidence="1">
    <name type="scientific">uncultured Desulfovibrio sp</name>
    <dbReference type="NCBI Taxonomy" id="167968"/>
    <lineage>
        <taxon>Bacteria</taxon>
        <taxon>Pseudomonadati</taxon>
        <taxon>Thermodesulfobacteriota</taxon>
        <taxon>Desulfovibrionia</taxon>
        <taxon>Desulfovibrionales</taxon>
        <taxon>Desulfovibrionaceae</taxon>
        <taxon>Desulfovibrio</taxon>
        <taxon>environmental samples</taxon>
    </lineage>
</organism>
<dbReference type="AlphaFoldDB" id="A0A212KJT0"/>
<proteinExistence type="predicted"/>
<protein>
    <submittedName>
        <fullName evidence="1">Uncharacterized protein</fullName>
    </submittedName>
</protein>
<dbReference type="EMBL" id="FLUP01000002">
    <property type="protein sequence ID" value="SBW11940.1"/>
    <property type="molecule type" value="Genomic_DNA"/>
</dbReference>
<sequence>MQARQVDLSGLHGHYPIDLSATLTATDEHRTYAEPHATAFPLAPFFGRQKSYYSACLCADSSVSAGIDQCCWRCACGRAPAQSAGQGRQMF</sequence>